<feature type="transmembrane region" description="Helical" evidence="10">
    <location>
        <begin position="130"/>
        <end position="150"/>
    </location>
</feature>
<feature type="transmembrane region" description="Helical" evidence="10">
    <location>
        <begin position="349"/>
        <end position="369"/>
    </location>
</feature>
<dbReference type="PANTHER" id="PTHR47019">
    <property type="entry name" value="LIPID II FLIPPASE MURJ"/>
    <property type="match status" value="1"/>
</dbReference>
<keyword evidence="7 10" id="KW-0472">Membrane</keyword>
<name>A0ABW4S904_9RHOB</name>
<feature type="transmembrane region" description="Helical" evidence="10">
    <location>
        <begin position="381"/>
        <end position="400"/>
    </location>
</feature>
<comment type="function">
    <text evidence="8 10 11">Involved in peptidoglycan biosynthesis. Transports lipid-linked peptidoglycan precursors from the inner to the outer leaflet of the cytoplasmic membrane.</text>
</comment>
<evidence type="ECO:0000256" key="10">
    <source>
        <dbReference type="HAMAP-Rule" id="MF_02078"/>
    </source>
</evidence>
<comment type="caution">
    <text evidence="12">The sequence shown here is derived from an EMBL/GenBank/DDBJ whole genome shotgun (WGS) entry which is preliminary data.</text>
</comment>
<dbReference type="Pfam" id="PF03023">
    <property type="entry name" value="MurJ"/>
    <property type="match status" value="1"/>
</dbReference>
<dbReference type="HAMAP" id="MF_02078">
    <property type="entry name" value="MurJ_MviN"/>
    <property type="match status" value="1"/>
</dbReference>
<evidence type="ECO:0000256" key="6">
    <source>
        <dbReference type="ARBA" id="ARBA00022989"/>
    </source>
</evidence>
<feature type="transmembrane region" description="Helical" evidence="10">
    <location>
        <begin position="270"/>
        <end position="291"/>
    </location>
</feature>
<reference evidence="13" key="1">
    <citation type="journal article" date="2019" name="Int. J. Syst. Evol. Microbiol.">
        <title>The Global Catalogue of Microorganisms (GCM) 10K type strain sequencing project: providing services to taxonomists for standard genome sequencing and annotation.</title>
        <authorList>
            <consortium name="The Broad Institute Genomics Platform"/>
            <consortium name="The Broad Institute Genome Sequencing Center for Infectious Disease"/>
            <person name="Wu L."/>
            <person name="Ma J."/>
        </authorList>
    </citation>
    <scope>NUCLEOTIDE SEQUENCE [LARGE SCALE GENOMIC DNA]</scope>
    <source>
        <strain evidence="13">CGMCC 4.7242</strain>
    </source>
</reference>
<keyword evidence="3 10" id="KW-0812">Transmembrane</keyword>
<gene>
    <name evidence="10 12" type="primary">murJ</name>
    <name evidence="12" type="ORF">ACFSGJ_16855</name>
</gene>
<evidence type="ECO:0000256" key="3">
    <source>
        <dbReference type="ARBA" id="ARBA00022692"/>
    </source>
</evidence>
<evidence type="ECO:0000313" key="12">
    <source>
        <dbReference type="EMBL" id="MFD1913886.1"/>
    </source>
</evidence>
<keyword evidence="10 11" id="KW-0813">Transport</keyword>
<dbReference type="InterPro" id="IPR004268">
    <property type="entry name" value="MurJ"/>
</dbReference>
<organism evidence="12 13">
    <name type="scientific">Halodurantibacterium flavum</name>
    <dbReference type="NCBI Taxonomy" id="1382802"/>
    <lineage>
        <taxon>Bacteria</taxon>
        <taxon>Pseudomonadati</taxon>
        <taxon>Pseudomonadota</taxon>
        <taxon>Alphaproteobacteria</taxon>
        <taxon>Rhodobacterales</taxon>
        <taxon>Paracoccaceae</taxon>
        <taxon>Halodurantibacterium</taxon>
    </lineage>
</organism>
<keyword evidence="10 11" id="KW-0961">Cell wall biogenesis/degradation</keyword>
<evidence type="ECO:0000256" key="7">
    <source>
        <dbReference type="ARBA" id="ARBA00023136"/>
    </source>
</evidence>
<evidence type="ECO:0000256" key="5">
    <source>
        <dbReference type="ARBA" id="ARBA00022984"/>
    </source>
</evidence>
<feature type="transmembrane region" description="Helical" evidence="10">
    <location>
        <begin position="312"/>
        <end position="337"/>
    </location>
</feature>
<accession>A0ABW4S904</accession>
<evidence type="ECO:0000313" key="13">
    <source>
        <dbReference type="Proteomes" id="UP001597353"/>
    </source>
</evidence>
<proteinExistence type="inferred from homology"/>
<dbReference type="PANTHER" id="PTHR47019:SF1">
    <property type="entry name" value="LIPID II FLIPPASE MURJ"/>
    <property type="match status" value="1"/>
</dbReference>
<feature type="transmembrane region" description="Helical" evidence="10">
    <location>
        <begin position="406"/>
        <end position="425"/>
    </location>
</feature>
<evidence type="ECO:0000256" key="8">
    <source>
        <dbReference type="ARBA" id="ARBA00060041"/>
    </source>
</evidence>
<feature type="transmembrane region" description="Helical" evidence="10">
    <location>
        <begin position="477"/>
        <end position="501"/>
    </location>
</feature>
<feature type="transmembrane region" description="Helical" evidence="10">
    <location>
        <begin position="157"/>
        <end position="179"/>
    </location>
</feature>
<dbReference type="InterPro" id="IPR051050">
    <property type="entry name" value="Lipid_II_flippase_MurJ/MviN"/>
</dbReference>
<dbReference type="PRINTS" id="PR01806">
    <property type="entry name" value="VIRFACTRMVIN"/>
</dbReference>
<sequence>MRPIRLVSGFLTVGGWTLLSRVVGFIRDMMMAAYLGTGPVAEAFFVAFSLPNMFRRFFAEGAFNMAFVPMFAKKYEAGEDAEGFARDAYWGLTSALIVFTLAGMLAMPLLVLAMAAGFHGDERFGLAVDFGLITFPYILFISLTALLSGVLNATGRFMATAAVPILMNALFILAIWIALWRDWPMGMTLAWTVPITGIAQLGMTWVAARRAGFSFRFRWPRLTPELRRLAVIAAPAVLAGGVVQVNLIVGRQVASFTEGAIAWLNYADRLYQLPLGVVGIAVGVVLLPELSRRLRAGDVAGGRASFNRATEFALALTLPAAVALMVIAVPLVSVLFGRGAWTAADTTNTALALAIYGAGLPAFVLHKVLQPLYYAREDTRSPFRFALWSMVVNAVLAIGLMPLIGFAAAALGTTLAAWAMVWQLWSGTRSMGEAAEVDDRLRSRLVRIGGACGIMGLCLLAAAAAMGDWLTAPGLRYLALGALVLLGIVTYFGSGFALGAFRTADLRGALRR</sequence>
<feature type="transmembrane region" description="Helical" evidence="10">
    <location>
        <begin position="185"/>
        <end position="208"/>
    </location>
</feature>
<evidence type="ECO:0000256" key="9">
    <source>
        <dbReference type="ARBA" id="ARBA00061532"/>
    </source>
</evidence>
<dbReference type="NCBIfam" id="TIGR01695">
    <property type="entry name" value="murJ_mviN"/>
    <property type="match status" value="1"/>
</dbReference>
<feature type="transmembrane region" description="Helical" evidence="10">
    <location>
        <begin position="31"/>
        <end position="50"/>
    </location>
</feature>
<evidence type="ECO:0000256" key="2">
    <source>
        <dbReference type="ARBA" id="ARBA00022475"/>
    </source>
</evidence>
<comment type="subcellular location">
    <subcellularLocation>
        <location evidence="10">Cell inner membrane</location>
        <topology evidence="10">Multi-pass membrane protein</topology>
    </subcellularLocation>
    <subcellularLocation>
        <location evidence="1">Cell membrane</location>
        <topology evidence="1">Multi-pass membrane protein</topology>
    </subcellularLocation>
</comment>
<dbReference type="Proteomes" id="UP001597353">
    <property type="component" value="Unassembled WGS sequence"/>
</dbReference>
<feature type="transmembrane region" description="Helical" evidence="10">
    <location>
        <begin position="229"/>
        <end position="250"/>
    </location>
</feature>
<keyword evidence="4 10" id="KW-0133">Cell shape</keyword>
<evidence type="ECO:0000256" key="1">
    <source>
        <dbReference type="ARBA" id="ARBA00004651"/>
    </source>
</evidence>
<keyword evidence="5 10" id="KW-0573">Peptidoglycan synthesis</keyword>
<dbReference type="CDD" id="cd13123">
    <property type="entry name" value="MATE_MurJ_like"/>
    <property type="match status" value="1"/>
</dbReference>
<keyword evidence="10" id="KW-0997">Cell inner membrane</keyword>
<comment type="similarity">
    <text evidence="9 10 11">Belongs to the MurJ/MviN family.</text>
</comment>
<dbReference type="EMBL" id="JBHUGH010000013">
    <property type="protein sequence ID" value="MFD1913886.1"/>
    <property type="molecule type" value="Genomic_DNA"/>
</dbReference>
<comment type="pathway">
    <text evidence="10">Cell wall biogenesis; peptidoglycan biosynthesis.</text>
</comment>
<dbReference type="PIRSF" id="PIRSF002869">
    <property type="entry name" value="MviN"/>
    <property type="match status" value="1"/>
</dbReference>
<keyword evidence="6 10" id="KW-1133">Transmembrane helix</keyword>
<keyword evidence="13" id="KW-1185">Reference proteome</keyword>
<feature type="transmembrane region" description="Helical" evidence="10">
    <location>
        <begin position="96"/>
        <end position="118"/>
    </location>
</feature>
<protein>
    <recommendedName>
        <fullName evidence="10">Probable lipid II flippase MurJ</fullName>
    </recommendedName>
</protein>
<keyword evidence="2 10" id="KW-1003">Cell membrane</keyword>
<evidence type="ECO:0000256" key="11">
    <source>
        <dbReference type="PIRNR" id="PIRNR002869"/>
    </source>
</evidence>
<feature type="transmembrane region" description="Helical" evidence="10">
    <location>
        <begin position="445"/>
        <end position="465"/>
    </location>
</feature>
<dbReference type="RefSeq" id="WP_390264513.1">
    <property type="nucleotide sequence ID" value="NZ_JBHUGH010000013.1"/>
</dbReference>
<evidence type="ECO:0000256" key="4">
    <source>
        <dbReference type="ARBA" id="ARBA00022960"/>
    </source>
</evidence>